<dbReference type="NCBIfam" id="NF005803">
    <property type="entry name" value="PRK07658.1"/>
    <property type="match status" value="1"/>
</dbReference>
<dbReference type="InterPro" id="IPR029045">
    <property type="entry name" value="ClpP/crotonase-like_dom_sf"/>
</dbReference>
<evidence type="ECO:0000313" key="6">
    <source>
        <dbReference type="Proteomes" id="UP000269301"/>
    </source>
</evidence>
<gene>
    <name evidence="5" type="ORF">D8M06_03890</name>
</gene>
<sequence length="257" mass="28069">MEILNLELNNHIAYLTIQSPPANALSSNLLQELELKLDRIEEENTAKVVVIKGEGKFFSAGADIKEFTSLQEATGYQSFSEKGQNVFHRLENLSIPVIAAIHGAALGGGLELAMSCHMRIVTENAKLGLPELTLGIIPGYGGTQRLPRYVGNAKAYEMILTGTPISGNDAFSLGLVNKVVTEDALVNETNNLAKKIASMSKPSINEIMHLLSLSRDEQLERGVKEEAISFGRVFASEDAKEGVQAFIEKRKPNFRDK</sequence>
<dbReference type="GO" id="GO:0004300">
    <property type="term" value="F:enoyl-CoA hydratase activity"/>
    <property type="evidence" value="ECO:0007669"/>
    <property type="project" value="UniProtKB-EC"/>
</dbReference>
<dbReference type="Pfam" id="PF00378">
    <property type="entry name" value="ECH_1"/>
    <property type="match status" value="1"/>
</dbReference>
<evidence type="ECO:0000256" key="3">
    <source>
        <dbReference type="RuleBase" id="RU003707"/>
    </source>
</evidence>
<feature type="coiled-coil region" evidence="4">
    <location>
        <begin position="23"/>
        <end position="50"/>
    </location>
</feature>
<evidence type="ECO:0000256" key="2">
    <source>
        <dbReference type="ARBA" id="ARBA00023239"/>
    </source>
</evidence>
<dbReference type="EMBL" id="RBZP01000001">
    <property type="protein sequence ID" value="RKQ37947.1"/>
    <property type="molecule type" value="Genomic_DNA"/>
</dbReference>
<dbReference type="FunFam" id="3.90.226.10:FF:000009">
    <property type="entry name" value="Carnitinyl-CoA dehydratase"/>
    <property type="match status" value="1"/>
</dbReference>
<dbReference type="RefSeq" id="WP_121203019.1">
    <property type="nucleotide sequence ID" value="NZ_RBZP01000001.1"/>
</dbReference>
<evidence type="ECO:0000313" key="5">
    <source>
        <dbReference type="EMBL" id="RKQ37947.1"/>
    </source>
</evidence>
<dbReference type="CDD" id="cd06558">
    <property type="entry name" value="crotonase-like"/>
    <property type="match status" value="1"/>
</dbReference>
<keyword evidence="2 5" id="KW-0456">Lyase</keyword>
<comment type="caution">
    <text evidence="5">The sequence shown here is derived from an EMBL/GenBank/DDBJ whole genome shotgun (WGS) entry which is preliminary data.</text>
</comment>
<dbReference type="OrthoDB" id="9787660at2"/>
<evidence type="ECO:0000256" key="4">
    <source>
        <dbReference type="SAM" id="Coils"/>
    </source>
</evidence>
<evidence type="ECO:0000256" key="1">
    <source>
        <dbReference type="ARBA" id="ARBA00005254"/>
    </source>
</evidence>
<dbReference type="SUPFAM" id="SSF52096">
    <property type="entry name" value="ClpP/crotonase"/>
    <property type="match status" value="1"/>
</dbReference>
<dbReference type="PANTHER" id="PTHR11941:SF175">
    <property type="entry name" value="ENOYL-COA HYDRATASE-RELATED"/>
    <property type="match status" value="1"/>
</dbReference>
<dbReference type="Gene3D" id="3.90.226.10">
    <property type="entry name" value="2-enoyl-CoA Hydratase, Chain A, domain 1"/>
    <property type="match status" value="1"/>
</dbReference>
<dbReference type="InterPro" id="IPR001753">
    <property type="entry name" value="Enoyl-CoA_hydra/iso"/>
</dbReference>
<dbReference type="EC" id="4.2.1.17" evidence="5"/>
<protein>
    <submittedName>
        <fullName evidence="5">Enoyl-CoA hydratase</fullName>
        <ecNumber evidence="5">4.2.1.17</ecNumber>
    </submittedName>
</protein>
<dbReference type="InterPro" id="IPR018376">
    <property type="entry name" value="Enoyl-CoA_hyd/isom_CS"/>
</dbReference>
<organism evidence="5 6">
    <name type="scientific">Oceanobacillus halophilus</name>
    <dbReference type="NCBI Taxonomy" id="930130"/>
    <lineage>
        <taxon>Bacteria</taxon>
        <taxon>Bacillati</taxon>
        <taxon>Bacillota</taxon>
        <taxon>Bacilli</taxon>
        <taxon>Bacillales</taxon>
        <taxon>Bacillaceae</taxon>
        <taxon>Oceanobacillus</taxon>
    </lineage>
</organism>
<name>A0A495AD93_9BACI</name>
<keyword evidence="6" id="KW-1185">Reference proteome</keyword>
<dbReference type="AlphaFoldDB" id="A0A495AD93"/>
<keyword evidence="4" id="KW-0175">Coiled coil</keyword>
<comment type="similarity">
    <text evidence="1 3">Belongs to the enoyl-CoA hydratase/isomerase family.</text>
</comment>
<dbReference type="GO" id="GO:0006635">
    <property type="term" value="P:fatty acid beta-oxidation"/>
    <property type="evidence" value="ECO:0007669"/>
    <property type="project" value="TreeGrafter"/>
</dbReference>
<dbReference type="PROSITE" id="PS00166">
    <property type="entry name" value="ENOYL_COA_HYDRATASE"/>
    <property type="match status" value="1"/>
</dbReference>
<dbReference type="PANTHER" id="PTHR11941">
    <property type="entry name" value="ENOYL-COA HYDRATASE-RELATED"/>
    <property type="match status" value="1"/>
</dbReference>
<reference evidence="5 6" key="1">
    <citation type="journal article" date="2016" name="Int. J. Syst. Evol. Microbiol.">
        <title>Oceanobacillus halophilus sp. nov., a novel moderately halophilic bacterium from a hypersaline lake.</title>
        <authorList>
            <person name="Amoozegar M.A."/>
            <person name="Bagheri M."/>
            <person name="Makhdoumi A."/>
            <person name="Nikou M.M."/>
            <person name="Fazeli S.A.S."/>
            <person name="Schumann P."/>
            <person name="Sproer C."/>
            <person name="Sanchez-Porro C."/>
            <person name="Ventosa A."/>
        </authorList>
    </citation>
    <scope>NUCLEOTIDE SEQUENCE [LARGE SCALE GENOMIC DNA]</scope>
    <source>
        <strain evidence="5 6">DSM 23996</strain>
    </source>
</reference>
<accession>A0A495AD93</accession>
<dbReference type="FunFam" id="1.10.12.10:FF:000001">
    <property type="entry name" value="Probable enoyl-CoA hydratase, mitochondrial"/>
    <property type="match status" value="1"/>
</dbReference>
<dbReference type="Proteomes" id="UP000269301">
    <property type="component" value="Unassembled WGS sequence"/>
</dbReference>
<proteinExistence type="inferred from homology"/>